<accession>A0A1I8PFG7</accession>
<dbReference type="Pfam" id="PF03770">
    <property type="entry name" value="IPK"/>
    <property type="match status" value="1"/>
</dbReference>
<feature type="region of interest" description="Disordered" evidence="7">
    <location>
        <begin position="623"/>
        <end position="647"/>
    </location>
</feature>
<feature type="region of interest" description="Disordered" evidence="7">
    <location>
        <begin position="181"/>
        <end position="218"/>
    </location>
</feature>
<evidence type="ECO:0000256" key="4">
    <source>
        <dbReference type="ARBA" id="ARBA00022777"/>
    </source>
</evidence>
<dbReference type="GO" id="GO:0005737">
    <property type="term" value="C:cytoplasm"/>
    <property type="evidence" value="ECO:0007669"/>
    <property type="project" value="TreeGrafter"/>
</dbReference>
<keyword evidence="3" id="KW-0547">Nucleotide-binding</keyword>
<feature type="compositionally biased region" description="Basic and acidic residues" evidence="7">
    <location>
        <begin position="623"/>
        <end position="638"/>
    </location>
</feature>
<dbReference type="Gene3D" id="3.30.470.160">
    <property type="entry name" value="Inositol polyphosphate kinase"/>
    <property type="match status" value="1"/>
</dbReference>
<dbReference type="GO" id="GO:0046854">
    <property type="term" value="P:phosphatidylinositol phosphate biosynthetic process"/>
    <property type="evidence" value="ECO:0007669"/>
    <property type="project" value="TreeGrafter"/>
</dbReference>
<comment type="similarity">
    <text evidence="1 6">Belongs to the inositol phosphokinase (IPK) family.</text>
</comment>
<feature type="compositionally biased region" description="Low complexity" evidence="7">
    <location>
        <begin position="205"/>
        <end position="218"/>
    </location>
</feature>
<dbReference type="Proteomes" id="UP000095300">
    <property type="component" value="Unassembled WGS sequence"/>
</dbReference>
<dbReference type="PANTHER" id="PTHR12400">
    <property type="entry name" value="INOSITOL POLYPHOSPHATE KINASE"/>
    <property type="match status" value="1"/>
</dbReference>
<dbReference type="VEuPathDB" id="VectorBase:SCAU007565"/>
<feature type="compositionally biased region" description="Basic and acidic residues" evidence="7">
    <location>
        <begin position="1174"/>
        <end position="1189"/>
    </location>
</feature>
<feature type="compositionally biased region" description="Low complexity" evidence="7">
    <location>
        <begin position="1100"/>
        <end position="1127"/>
    </location>
</feature>
<dbReference type="FunFam" id="3.30.470.160:FF:000001">
    <property type="entry name" value="Kinase"/>
    <property type="match status" value="1"/>
</dbReference>
<sequence length="1189" mass="132549">MINDVSKSQQITTTARTITSTTTTATTVMAIPDMQQELQQQNPDKKAATTLMTITAVVGMQQHGSSISTDEGGGGLGVGAKQRQLAAAAEDDNKFPHNNKNNNTAVEATHTFAINNNNNNNKVDDRDCKQTTTEMINMHEVSPPPSHYTTSGSYKTTTTTVSVIQQQSPQYLEEHSPIVDERQPSTTTKRKLPYSSFAGAPNHKSPSTTITTTPSSLSPSLSVINTTTILPLSLSPLTVKPCSSLLLQNSTTTTLTHKNITNVPRQASYHRTLETETSSVNSRKADQCELLEYQTNKYQDQQKHQQQTQQVDSNNKTALTSLAERKALLREEFFKDFPHTTVTDYCKTTATTTTVSATGKLTATLSKRLLRKQHNLKLKIPAVKAANYKIPPTDSAASSETLTPNFSNKPSLVALRKLDLQRKIVRINCSAFPTAEKTSTNIFPCSQFPSVKELAKRFDRNPRKMIVPQTKVNSTEMDMASLKPEALDQRNSPLSDEGCNLGQSPYSSDDDDNDSIRTTHTAIERLPAKRKDKVARSASSDSALGLEVDESMDTTEPQAPSTQQQQKRRMTLTVTDLPLRPALLPLAEPTMLPDSPPVDVVTNISVTQTQIPSKVLLEERVVEIPEDPRSGGSSRRESSQSCLSDYPSGDMQGVRFVRTPSVVVSDYSDDIMCGITLEEIEYFRAQRMRRRRSSLDTSGTEKDALDNNSDVSAASSCSNLYYCGSTISALDGAECLVNGMRMQLERKASDCSTCSVSGDEESPQNSFTIPEQPEDCQDLSDMLANQHLSCKRSKKPSGWRKIRNIVQWTPFFQTYKKQRYPWVQLAGHQGNFKAGTEQGTVLKKLCPKEEDCFHILMKDVLRPYVPEYKGQVTSEDGELYLQLQDLLSDFYQPCVMDCKIGVRTYLEEELSKAKEKPKLRKDMYEKMIQIDPNAPSEDEHKAKGVTKPRYMVWRETISSTATLGFRIEGIKKSDGTSTKDFKTTKSREQIKSAFREFISGFPHAMARYLQRLRAIRATLECSDFFRSHEVIGSSLLFVHDRKQANVWLIDFAKTVHLPENHFINHSSTWKVGNHEDGYLIGINNLIDIYSELEMEINTTSETSNSNSLSPSSASSSASISPKRSISETNMEESAKEDKETTEVKAETEKAQRCDDNTNKLTATKQEQGDSLEPQDEKSTDDNSRQEENN</sequence>
<evidence type="ECO:0000313" key="8">
    <source>
        <dbReference type="EnsemblMetazoa" id="SCAU007565-PA"/>
    </source>
</evidence>
<evidence type="ECO:0000313" key="9">
    <source>
        <dbReference type="Proteomes" id="UP000095300"/>
    </source>
</evidence>
<reference evidence="8" key="1">
    <citation type="submission" date="2020-05" db="UniProtKB">
        <authorList>
            <consortium name="EnsemblMetazoa"/>
        </authorList>
    </citation>
    <scope>IDENTIFICATION</scope>
    <source>
        <strain evidence="8">USDA</strain>
    </source>
</reference>
<evidence type="ECO:0000256" key="2">
    <source>
        <dbReference type="ARBA" id="ARBA00022679"/>
    </source>
</evidence>
<organism evidence="8 9">
    <name type="scientific">Stomoxys calcitrans</name>
    <name type="common">Stable fly</name>
    <name type="synonym">Conops calcitrans</name>
    <dbReference type="NCBI Taxonomy" id="35570"/>
    <lineage>
        <taxon>Eukaryota</taxon>
        <taxon>Metazoa</taxon>
        <taxon>Ecdysozoa</taxon>
        <taxon>Arthropoda</taxon>
        <taxon>Hexapoda</taxon>
        <taxon>Insecta</taxon>
        <taxon>Pterygota</taxon>
        <taxon>Neoptera</taxon>
        <taxon>Endopterygota</taxon>
        <taxon>Diptera</taxon>
        <taxon>Brachycera</taxon>
        <taxon>Muscomorpha</taxon>
        <taxon>Muscoidea</taxon>
        <taxon>Muscidae</taxon>
        <taxon>Stomoxys</taxon>
    </lineage>
</organism>
<dbReference type="SUPFAM" id="SSF56104">
    <property type="entry name" value="SAICAR synthase-like"/>
    <property type="match status" value="1"/>
</dbReference>
<dbReference type="GO" id="GO:0005634">
    <property type="term" value="C:nucleus"/>
    <property type="evidence" value="ECO:0007669"/>
    <property type="project" value="TreeGrafter"/>
</dbReference>
<proteinExistence type="inferred from homology"/>
<gene>
    <name evidence="8" type="primary">106087095</name>
</gene>
<evidence type="ECO:0000256" key="1">
    <source>
        <dbReference type="ARBA" id="ARBA00007374"/>
    </source>
</evidence>
<feature type="region of interest" description="Disordered" evidence="7">
    <location>
        <begin position="1100"/>
        <end position="1189"/>
    </location>
</feature>
<dbReference type="GO" id="GO:0000828">
    <property type="term" value="F:inositol hexakisphosphate kinase activity"/>
    <property type="evidence" value="ECO:0007669"/>
    <property type="project" value="TreeGrafter"/>
</dbReference>
<name>A0A1I8PFG7_STOCA</name>
<feature type="compositionally biased region" description="Basic and acidic residues" evidence="7">
    <location>
        <begin position="1132"/>
        <end position="1157"/>
    </location>
</feature>
<feature type="compositionally biased region" description="Basic and acidic residues" evidence="7">
    <location>
        <begin position="514"/>
        <end position="529"/>
    </location>
</feature>
<feature type="compositionally biased region" description="Polar residues" evidence="7">
    <location>
        <begin position="554"/>
        <end position="565"/>
    </location>
</feature>
<evidence type="ECO:0000256" key="3">
    <source>
        <dbReference type="ARBA" id="ARBA00022741"/>
    </source>
</evidence>
<evidence type="ECO:0000256" key="5">
    <source>
        <dbReference type="ARBA" id="ARBA00022840"/>
    </source>
</evidence>
<feature type="region of interest" description="Disordered" evidence="7">
    <location>
        <begin position="262"/>
        <end position="281"/>
    </location>
</feature>
<keyword evidence="9" id="KW-1185">Reference proteome</keyword>
<protein>
    <recommendedName>
        <fullName evidence="6">Kinase</fullName>
        <ecNumber evidence="6">2.7.-.-</ecNumber>
    </recommendedName>
</protein>
<dbReference type="GO" id="GO:0032958">
    <property type="term" value="P:inositol phosphate biosynthetic process"/>
    <property type="evidence" value="ECO:0007669"/>
    <property type="project" value="InterPro"/>
</dbReference>
<evidence type="ECO:0000256" key="6">
    <source>
        <dbReference type="RuleBase" id="RU363090"/>
    </source>
</evidence>
<dbReference type="AlphaFoldDB" id="A0A1I8PFG7"/>
<dbReference type="GO" id="GO:0005524">
    <property type="term" value="F:ATP binding"/>
    <property type="evidence" value="ECO:0007669"/>
    <property type="project" value="UniProtKB-KW"/>
</dbReference>
<keyword evidence="5" id="KW-0067">ATP-binding</keyword>
<dbReference type="InterPro" id="IPR038286">
    <property type="entry name" value="IPK_sf"/>
</dbReference>
<keyword evidence="2 6" id="KW-0808">Transferase</keyword>
<dbReference type="InterPro" id="IPR005522">
    <property type="entry name" value="IPK"/>
</dbReference>
<dbReference type="PANTHER" id="PTHR12400:SF97">
    <property type="entry name" value="KINASE"/>
    <property type="match status" value="1"/>
</dbReference>
<dbReference type="STRING" id="35570.A0A1I8PFG7"/>
<dbReference type="OrthoDB" id="338650at2759"/>
<dbReference type="EnsemblMetazoa" id="SCAU007565-RA">
    <property type="protein sequence ID" value="SCAU007565-PA"/>
    <property type="gene ID" value="SCAU007565"/>
</dbReference>
<feature type="region of interest" description="Disordered" evidence="7">
    <location>
        <begin position="489"/>
        <end position="570"/>
    </location>
</feature>
<keyword evidence="4 6" id="KW-0418">Kinase</keyword>
<evidence type="ECO:0000256" key="7">
    <source>
        <dbReference type="SAM" id="MobiDB-lite"/>
    </source>
</evidence>
<dbReference type="EC" id="2.7.-.-" evidence="6"/>